<dbReference type="EMBL" id="BSYO01000007">
    <property type="protein sequence ID" value="GMH07189.1"/>
    <property type="molecule type" value="Genomic_DNA"/>
</dbReference>
<dbReference type="SUPFAM" id="SSF47459">
    <property type="entry name" value="HLH, helix-loop-helix DNA-binding domain"/>
    <property type="match status" value="1"/>
</dbReference>
<evidence type="ECO:0000256" key="5">
    <source>
        <dbReference type="ARBA" id="ARBA00023242"/>
    </source>
</evidence>
<dbReference type="AlphaFoldDB" id="A0AAD3SA85"/>
<feature type="domain" description="BHLH" evidence="6">
    <location>
        <begin position="248"/>
        <end position="297"/>
    </location>
</feature>
<comment type="caution">
    <text evidence="7">The sequence shown here is derived from an EMBL/GenBank/DDBJ whole genome shotgun (WGS) entry which is preliminary data.</text>
</comment>
<dbReference type="GO" id="GO:0046983">
    <property type="term" value="F:protein dimerization activity"/>
    <property type="evidence" value="ECO:0007669"/>
    <property type="project" value="InterPro"/>
</dbReference>
<gene>
    <name evidence="7" type="ORF">Nepgr_009029</name>
</gene>
<protein>
    <recommendedName>
        <fullName evidence="6">BHLH domain-containing protein</fullName>
    </recommendedName>
</protein>
<evidence type="ECO:0000256" key="1">
    <source>
        <dbReference type="ARBA" id="ARBA00004123"/>
    </source>
</evidence>
<accession>A0AAD3SA85</accession>
<proteinExistence type="predicted"/>
<evidence type="ECO:0000313" key="8">
    <source>
        <dbReference type="Proteomes" id="UP001279734"/>
    </source>
</evidence>
<sequence>MEVAGDGSIGHSESVGGGNDGVNFFEEMLSGVSLSSLMTAIINEDVKPTVMLSSQGHPMNVVPSHFLSHHSDYEVPVSDCFAGKKRQLFEECPFDRGSNHCWRHSALAPVNSYQLRSLECFPDLQYLSEPCRKIIPVNSRTPMSSSNLAGQRRQLIVECPLCGGSEAFCHYNAIAPLNCYRLPPLRSLEHFSETESPSESRRKLIRVNSQGQHPPFDLNTLDSILTSFNLSDHIPSLIGPQINMSARFRSPVRTLQAKSCRQRISERIYRLAKLLPGNRKMDIATTLEEAYKYVKFLNAQVTALQAMPTESSYDDADCGRIFIGGRLERLNRQRLLQVVVNSPDAQLAMSSFASCVVSVEQVALAKRIASSRMTIERLLNAFR</sequence>
<evidence type="ECO:0000259" key="6">
    <source>
        <dbReference type="PROSITE" id="PS50888"/>
    </source>
</evidence>
<evidence type="ECO:0000256" key="4">
    <source>
        <dbReference type="ARBA" id="ARBA00023163"/>
    </source>
</evidence>
<dbReference type="SMART" id="SM00353">
    <property type="entry name" value="HLH"/>
    <property type="match status" value="1"/>
</dbReference>
<dbReference type="Gene3D" id="4.10.280.10">
    <property type="entry name" value="Helix-loop-helix DNA-binding domain"/>
    <property type="match status" value="1"/>
</dbReference>
<keyword evidence="8" id="KW-1185">Reference proteome</keyword>
<organism evidence="7 8">
    <name type="scientific">Nepenthes gracilis</name>
    <name type="common">Slender pitcher plant</name>
    <dbReference type="NCBI Taxonomy" id="150966"/>
    <lineage>
        <taxon>Eukaryota</taxon>
        <taxon>Viridiplantae</taxon>
        <taxon>Streptophyta</taxon>
        <taxon>Embryophyta</taxon>
        <taxon>Tracheophyta</taxon>
        <taxon>Spermatophyta</taxon>
        <taxon>Magnoliopsida</taxon>
        <taxon>eudicotyledons</taxon>
        <taxon>Gunneridae</taxon>
        <taxon>Pentapetalae</taxon>
        <taxon>Caryophyllales</taxon>
        <taxon>Nepenthaceae</taxon>
        <taxon>Nepenthes</taxon>
    </lineage>
</organism>
<dbReference type="PANTHER" id="PTHR45914">
    <property type="entry name" value="TRANSCRIPTION FACTOR HEC3-RELATED"/>
    <property type="match status" value="1"/>
</dbReference>
<dbReference type="InterPro" id="IPR045843">
    <property type="entry name" value="IND-like"/>
</dbReference>
<dbReference type="Proteomes" id="UP001279734">
    <property type="component" value="Unassembled WGS sequence"/>
</dbReference>
<evidence type="ECO:0000256" key="3">
    <source>
        <dbReference type="ARBA" id="ARBA00023125"/>
    </source>
</evidence>
<comment type="subcellular location">
    <subcellularLocation>
        <location evidence="1">Nucleus</location>
    </subcellularLocation>
</comment>
<dbReference type="GO" id="GO:0003677">
    <property type="term" value="F:DNA binding"/>
    <property type="evidence" value="ECO:0007669"/>
    <property type="project" value="UniProtKB-KW"/>
</dbReference>
<reference evidence="7" key="1">
    <citation type="submission" date="2023-05" db="EMBL/GenBank/DDBJ databases">
        <title>Nepenthes gracilis genome sequencing.</title>
        <authorList>
            <person name="Fukushima K."/>
        </authorList>
    </citation>
    <scope>NUCLEOTIDE SEQUENCE</scope>
    <source>
        <strain evidence="7">SING2019-196</strain>
    </source>
</reference>
<keyword evidence="3" id="KW-0238">DNA-binding</keyword>
<evidence type="ECO:0000256" key="2">
    <source>
        <dbReference type="ARBA" id="ARBA00023015"/>
    </source>
</evidence>
<dbReference type="PANTHER" id="PTHR45914:SF24">
    <property type="entry name" value="BHLH DOMAIN-CONTAINING PROTEIN"/>
    <property type="match status" value="1"/>
</dbReference>
<name>A0AAD3SA85_NEPGR</name>
<keyword evidence="2" id="KW-0805">Transcription regulation</keyword>
<keyword evidence="5" id="KW-0539">Nucleus</keyword>
<keyword evidence="4" id="KW-0804">Transcription</keyword>
<dbReference type="GO" id="GO:0005634">
    <property type="term" value="C:nucleus"/>
    <property type="evidence" value="ECO:0007669"/>
    <property type="project" value="UniProtKB-SubCell"/>
</dbReference>
<dbReference type="GO" id="GO:0003700">
    <property type="term" value="F:DNA-binding transcription factor activity"/>
    <property type="evidence" value="ECO:0007669"/>
    <property type="project" value="InterPro"/>
</dbReference>
<dbReference type="PROSITE" id="PS50888">
    <property type="entry name" value="BHLH"/>
    <property type="match status" value="1"/>
</dbReference>
<evidence type="ECO:0000313" key="7">
    <source>
        <dbReference type="EMBL" id="GMH07189.1"/>
    </source>
</evidence>
<dbReference type="InterPro" id="IPR036638">
    <property type="entry name" value="HLH_DNA-bd_sf"/>
</dbReference>
<dbReference type="InterPro" id="IPR011598">
    <property type="entry name" value="bHLH_dom"/>
</dbReference>